<sequence length="668" mass="75756">MDDIQHDLQEGQHQLLSGVEDTSQPLLSSDESITQLGSKLRDSIIRARDTDLSELEAYIYDPIQPKTQIRILTLHPRAGDEAISCSLEVARLDEPPPYEALSYAWGDSKERYPIRCGNGSLEVTDSLLAALRRLRDVSAERVLWIDAICINQQDDMEKGHQVQQMAEIYSQATRVLIWLGEETKSVPAAFEAIRWTRTLFPDGAAYATVVNMTTENFQLYENRNREYLVSGEMMRIILMWRPVFELVSRPWFMRKWVIQEVVRGQHGLIVCGFHTLPWNVFEDTFAYLNILGMIRSWVSTIPYEVANILDTVGNISLMRSADAPKQFMTLATLVRHTRRLLATDPRDHIISMVHLATDLGAEDVDFLIDYKISTITEYLQSFMQWSVQTKRTLVFFSSGFDQADVADPTQPSWNFDVKSWDRVNRFDRFTVEFRAAAQSGMNSPIEATFDSDTHSMSITGAVIDEIAVLGKTFSLQANGSFEYVKDGDEIGKVAVDFAKTNSFQEFLLECQVIATEDANVLGAPGFPAFCNVLTWESCKYSIIFREKSQEYIGSQISKILSHTNANTGKEIELSQEDYTYIDLTVSNYLALHSLGRRFSRTTKGRLGSMPKYAEVGDKICLFYGGNLPYVIRPRGDGTYRYIGDCYLDGVMYGEAMVDGRKSEVFTLV</sequence>
<keyword evidence="3" id="KW-1185">Reference proteome</keyword>
<proteinExistence type="predicted"/>
<dbReference type="Pfam" id="PF26639">
    <property type="entry name" value="Het-6_barrel"/>
    <property type="match status" value="1"/>
</dbReference>
<feature type="domain" description="Heterokaryon incompatibility" evidence="1">
    <location>
        <begin position="98"/>
        <end position="260"/>
    </location>
</feature>
<dbReference type="PANTHER" id="PTHR24148">
    <property type="entry name" value="ANKYRIN REPEAT DOMAIN-CONTAINING PROTEIN 39 HOMOLOG-RELATED"/>
    <property type="match status" value="1"/>
</dbReference>
<accession>A0A8H8BRG1</accession>
<gene>
    <name evidence="2" type="ORF">IFR04_004802</name>
</gene>
<evidence type="ECO:0000259" key="1">
    <source>
        <dbReference type="Pfam" id="PF06985"/>
    </source>
</evidence>
<name>A0A8H8BRG1_9HELO</name>
<dbReference type="Proteomes" id="UP000664132">
    <property type="component" value="Unassembled WGS sequence"/>
</dbReference>
<dbReference type="OrthoDB" id="3553162at2759"/>
<evidence type="ECO:0000313" key="3">
    <source>
        <dbReference type="Proteomes" id="UP000664132"/>
    </source>
</evidence>
<protein>
    <recommendedName>
        <fullName evidence="1">Heterokaryon incompatibility domain-containing protein</fullName>
    </recommendedName>
</protein>
<dbReference type="EMBL" id="JAFJYH010000055">
    <property type="protein sequence ID" value="KAG4422061.1"/>
    <property type="molecule type" value="Genomic_DNA"/>
</dbReference>
<reference evidence="2" key="1">
    <citation type="submission" date="2021-02" db="EMBL/GenBank/DDBJ databases">
        <title>Genome sequence Cadophora malorum strain M34.</title>
        <authorList>
            <person name="Stefanovic E."/>
            <person name="Vu D."/>
            <person name="Scully C."/>
            <person name="Dijksterhuis J."/>
            <person name="Roader J."/>
            <person name="Houbraken J."/>
        </authorList>
    </citation>
    <scope>NUCLEOTIDE SEQUENCE</scope>
    <source>
        <strain evidence="2">M34</strain>
    </source>
</reference>
<organism evidence="2 3">
    <name type="scientific">Cadophora malorum</name>
    <dbReference type="NCBI Taxonomy" id="108018"/>
    <lineage>
        <taxon>Eukaryota</taxon>
        <taxon>Fungi</taxon>
        <taxon>Dikarya</taxon>
        <taxon>Ascomycota</taxon>
        <taxon>Pezizomycotina</taxon>
        <taxon>Leotiomycetes</taxon>
        <taxon>Helotiales</taxon>
        <taxon>Ploettnerulaceae</taxon>
        <taxon>Cadophora</taxon>
    </lineage>
</organism>
<dbReference type="Pfam" id="PF06985">
    <property type="entry name" value="HET"/>
    <property type="match status" value="1"/>
</dbReference>
<dbReference type="PANTHER" id="PTHR24148:SF64">
    <property type="entry name" value="HETEROKARYON INCOMPATIBILITY DOMAIN-CONTAINING PROTEIN"/>
    <property type="match status" value="1"/>
</dbReference>
<dbReference type="InterPro" id="IPR052895">
    <property type="entry name" value="HetReg/Transcr_Mod"/>
</dbReference>
<evidence type="ECO:0000313" key="2">
    <source>
        <dbReference type="EMBL" id="KAG4422061.1"/>
    </source>
</evidence>
<dbReference type="AlphaFoldDB" id="A0A8H8BRG1"/>
<comment type="caution">
    <text evidence="2">The sequence shown here is derived from an EMBL/GenBank/DDBJ whole genome shotgun (WGS) entry which is preliminary data.</text>
</comment>
<dbReference type="InterPro" id="IPR010730">
    <property type="entry name" value="HET"/>
</dbReference>